<name>A0A2S2NSK4_SCHGA</name>
<keyword evidence="2" id="KW-1133">Transmembrane helix</keyword>
<protein>
    <submittedName>
        <fullName evidence="3">Uncharacterized protein</fullName>
    </submittedName>
</protein>
<gene>
    <name evidence="3" type="ORF">g.103074</name>
</gene>
<feature type="transmembrane region" description="Helical" evidence="2">
    <location>
        <begin position="5"/>
        <end position="26"/>
    </location>
</feature>
<keyword evidence="2" id="KW-0812">Transmembrane</keyword>
<reference evidence="3" key="1">
    <citation type="submission" date="2018-04" db="EMBL/GenBank/DDBJ databases">
        <title>Transcriptome of Schizaphis graminum biotype I.</title>
        <authorList>
            <person name="Scully E.D."/>
            <person name="Geib S.M."/>
            <person name="Palmer N.A."/>
            <person name="Koch K."/>
            <person name="Bradshaw J."/>
            <person name="Heng-Moss T."/>
            <person name="Sarath G."/>
        </authorList>
    </citation>
    <scope>NUCLEOTIDE SEQUENCE</scope>
</reference>
<dbReference type="AlphaFoldDB" id="A0A2S2NSK4"/>
<proteinExistence type="predicted"/>
<keyword evidence="2" id="KW-0472">Membrane</keyword>
<evidence type="ECO:0000256" key="2">
    <source>
        <dbReference type="SAM" id="Phobius"/>
    </source>
</evidence>
<organism evidence="3">
    <name type="scientific">Schizaphis graminum</name>
    <name type="common">Green bug aphid</name>
    <dbReference type="NCBI Taxonomy" id="13262"/>
    <lineage>
        <taxon>Eukaryota</taxon>
        <taxon>Metazoa</taxon>
        <taxon>Ecdysozoa</taxon>
        <taxon>Arthropoda</taxon>
        <taxon>Hexapoda</taxon>
        <taxon>Insecta</taxon>
        <taxon>Pterygota</taxon>
        <taxon>Neoptera</taxon>
        <taxon>Paraneoptera</taxon>
        <taxon>Hemiptera</taxon>
        <taxon>Sternorrhyncha</taxon>
        <taxon>Aphidomorpha</taxon>
        <taxon>Aphidoidea</taxon>
        <taxon>Aphididae</taxon>
        <taxon>Aphidini</taxon>
        <taxon>Schizaphis</taxon>
    </lineage>
</organism>
<evidence type="ECO:0000313" key="3">
    <source>
        <dbReference type="EMBL" id="MBY20203.1"/>
    </source>
</evidence>
<sequence>MYAYICVCVCVCVCVYVCVCVIYAVYIDYCSAILFILSSAPAPDFSATMQRLCFRPRSRRHRFPGPSGVPIPGAVHHLPGRSRRSHVRSSPSATVWKSCLGPTGTRQPLASIGALAANRLSP</sequence>
<feature type="region of interest" description="Disordered" evidence="1">
    <location>
        <begin position="63"/>
        <end position="105"/>
    </location>
</feature>
<dbReference type="EMBL" id="GGMR01007584">
    <property type="protein sequence ID" value="MBY20203.1"/>
    <property type="molecule type" value="Transcribed_RNA"/>
</dbReference>
<feature type="compositionally biased region" description="Basic residues" evidence="1">
    <location>
        <begin position="78"/>
        <end position="87"/>
    </location>
</feature>
<evidence type="ECO:0000256" key="1">
    <source>
        <dbReference type="SAM" id="MobiDB-lite"/>
    </source>
</evidence>
<accession>A0A2S2NSK4</accession>